<sequence length="89" mass="8735">MKDSSGRHVAGAGRLLVFMVAGAAIGVASILYGLAKVPSAAVPIILGVLCLLSVGALGLAIGVTQCRRRTLQPPDDAAVGPQGAGDEGA</sequence>
<comment type="caution">
    <text evidence="2">The sequence shown here is derived from an EMBL/GenBank/DDBJ whole genome shotgun (WGS) entry which is preliminary data.</text>
</comment>
<proteinExistence type="predicted"/>
<protein>
    <submittedName>
        <fullName evidence="2">Uncharacterized protein</fullName>
    </submittedName>
</protein>
<feature type="transmembrane region" description="Helical" evidence="1">
    <location>
        <begin position="40"/>
        <end position="63"/>
    </location>
</feature>
<keyword evidence="3" id="KW-1185">Reference proteome</keyword>
<dbReference type="EMBL" id="BMMI01000020">
    <property type="protein sequence ID" value="GGL86020.1"/>
    <property type="molecule type" value="Genomic_DNA"/>
</dbReference>
<keyword evidence="1" id="KW-1133">Transmembrane helix</keyword>
<reference evidence="3" key="1">
    <citation type="journal article" date="2019" name="Int. J. Syst. Evol. Microbiol.">
        <title>The Global Catalogue of Microorganisms (GCM) 10K type strain sequencing project: providing services to taxonomists for standard genome sequencing and annotation.</title>
        <authorList>
            <consortium name="The Broad Institute Genomics Platform"/>
            <consortium name="The Broad Institute Genome Sequencing Center for Infectious Disease"/>
            <person name="Wu L."/>
            <person name="Ma J."/>
        </authorList>
    </citation>
    <scope>NUCLEOTIDE SEQUENCE [LARGE SCALE GENOMIC DNA]</scope>
    <source>
        <strain evidence="3">CGMCC 4.5581</strain>
    </source>
</reference>
<evidence type="ECO:0000313" key="2">
    <source>
        <dbReference type="EMBL" id="GGL86020.1"/>
    </source>
</evidence>
<name>A0ABQ2GDM8_9ACTN</name>
<accession>A0ABQ2GDM8</accession>
<dbReference type="Proteomes" id="UP000648663">
    <property type="component" value="Unassembled WGS sequence"/>
</dbReference>
<feature type="transmembrane region" description="Helical" evidence="1">
    <location>
        <begin position="12"/>
        <end position="34"/>
    </location>
</feature>
<keyword evidence="1" id="KW-0812">Transmembrane</keyword>
<organism evidence="2 3">
    <name type="scientific">Modestobacter marinus</name>
    <dbReference type="NCBI Taxonomy" id="477641"/>
    <lineage>
        <taxon>Bacteria</taxon>
        <taxon>Bacillati</taxon>
        <taxon>Actinomycetota</taxon>
        <taxon>Actinomycetes</taxon>
        <taxon>Geodermatophilales</taxon>
        <taxon>Geodermatophilaceae</taxon>
        <taxon>Modestobacter</taxon>
    </lineage>
</organism>
<gene>
    <name evidence="2" type="ORF">GCM10011589_48060</name>
</gene>
<keyword evidence="1" id="KW-0472">Membrane</keyword>
<evidence type="ECO:0000256" key="1">
    <source>
        <dbReference type="SAM" id="Phobius"/>
    </source>
</evidence>
<evidence type="ECO:0000313" key="3">
    <source>
        <dbReference type="Proteomes" id="UP000648663"/>
    </source>
</evidence>